<comment type="caution">
    <text evidence="3">The sequence shown here is derived from an EMBL/GenBank/DDBJ whole genome shotgun (WGS) entry which is preliminary data.</text>
</comment>
<dbReference type="Pfam" id="PF07676">
    <property type="entry name" value="PD40"/>
    <property type="match status" value="2"/>
</dbReference>
<evidence type="ECO:0000256" key="2">
    <source>
        <dbReference type="SAM" id="SignalP"/>
    </source>
</evidence>
<keyword evidence="2" id="KW-0732">Signal</keyword>
<dbReference type="Proteomes" id="UP000640489">
    <property type="component" value="Unassembled WGS sequence"/>
</dbReference>
<dbReference type="InterPro" id="IPR011659">
    <property type="entry name" value="WD40"/>
</dbReference>
<dbReference type="EMBL" id="JADKPN010000009">
    <property type="protein sequence ID" value="MBF4764389.1"/>
    <property type="molecule type" value="Genomic_DNA"/>
</dbReference>
<evidence type="ECO:0000313" key="4">
    <source>
        <dbReference type="Proteomes" id="UP000640489"/>
    </source>
</evidence>
<sequence>MHTFVIRGRALVVGAVLVLTTTILAACSGAQTPSAAAAPPPDPDHGPWVLFQQRGATRTEVALVRSDGTDLNAPVADVGRGFQSNPDWDPSGRRFVFAMGGGQREDLWVADRDGGHATMLLDCRGTCRWFDDPAWSPDGTRIAYSRSSERGGAGYGTLETVDVRTGEVTVLRETGRMEFTAGVRWSPDGKCLVFELVHKVDPGLEADIDGVTLTVTGADLPNQPLRSLTDPKLFAATADWSPDGSRIVYSALATADAAAPDLFTIAPTGGTPVRVTTVADAGGFAAEPTWLPDGSGLLFSGLLGAGTGAPELLAVDADGTDARPAFGDRTVFGRHPRVEPAVTPGG</sequence>
<dbReference type="InterPro" id="IPR011042">
    <property type="entry name" value="6-blade_b-propeller_TolB-like"/>
</dbReference>
<dbReference type="PANTHER" id="PTHR36842">
    <property type="entry name" value="PROTEIN TOLB HOMOLOG"/>
    <property type="match status" value="1"/>
</dbReference>
<dbReference type="RefSeq" id="WP_194707582.1">
    <property type="nucleotide sequence ID" value="NZ_JADKPN010000009.1"/>
</dbReference>
<dbReference type="PROSITE" id="PS51257">
    <property type="entry name" value="PROKAR_LIPOPROTEIN"/>
    <property type="match status" value="1"/>
</dbReference>
<dbReference type="PANTHER" id="PTHR36842:SF1">
    <property type="entry name" value="PROTEIN TOLB"/>
    <property type="match status" value="1"/>
</dbReference>
<keyword evidence="4" id="KW-1185">Reference proteome</keyword>
<name>A0A930VBB8_9ACTN</name>
<dbReference type="AlphaFoldDB" id="A0A930VBB8"/>
<dbReference type="SUPFAM" id="SSF82171">
    <property type="entry name" value="DPP6 N-terminal domain-like"/>
    <property type="match status" value="1"/>
</dbReference>
<dbReference type="Gene3D" id="2.120.10.30">
    <property type="entry name" value="TolB, C-terminal domain"/>
    <property type="match status" value="2"/>
</dbReference>
<evidence type="ECO:0000313" key="3">
    <source>
        <dbReference type="EMBL" id="MBF4764389.1"/>
    </source>
</evidence>
<proteinExistence type="inferred from homology"/>
<comment type="similarity">
    <text evidence="1">Belongs to the TolB family.</text>
</comment>
<feature type="signal peptide" evidence="2">
    <location>
        <begin position="1"/>
        <end position="25"/>
    </location>
</feature>
<organism evidence="3 4">
    <name type="scientific">Nocardioides islandensis</name>
    <dbReference type="NCBI Taxonomy" id="433663"/>
    <lineage>
        <taxon>Bacteria</taxon>
        <taxon>Bacillati</taxon>
        <taxon>Actinomycetota</taxon>
        <taxon>Actinomycetes</taxon>
        <taxon>Propionibacteriales</taxon>
        <taxon>Nocardioidaceae</taxon>
        <taxon>Nocardioides</taxon>
    </lineage>
</organism>
<evidence type="ECO:0000256" key="1">
    <source>
        <dbReference type="ARBA" id="ARBA00009820"/>
    </source>
</evidence>
<reference evidence="3" key="1">
    <citation type="submission" date="2020-11" db="EMBL/GenBank/DDBJ databases">
        <title>Nocardioides sp. nov., isolated from Soil of Cynanchum wilfordii Hemsley rhizosphere.</title>
        <authorList>
            <person name="Lee J.-S."/>
            <person name="Suh M.K."/>
            <person name="Kim J.-S."/>
        </authorList>
    </citation>
    <scope>NUCLEOTIDE SEQUENCE</scope>
    <source>
        <strain evidence="3">KCTC 19275</strain>
    </source>
</reference>
<gene>
    <name evidence="3" type="ORF">ISU07_14745</name>
</gene>
<feature type="chain" id="PRO_5039534974" evidence="2">
    <location>
        <begin position="26"/>
        <end position="346"/>
    </location>
</feature>
<protein>
    <submittedName>
        <fullName evidence="3">PD40 domain-containing protein</fullName>
    </submittedName>
</protein>
<accession>A0A930VBB8</accession>